<organism evidence="16 17">
    <name type="scientific">Thalassiosira pseudonana</name>
    <name type="common">Marine diatom</name>
    <name type="synonym">Cyclotella nana</name>
    <dbReference type="NCBI Taxonomy" id="35128"/>
    <lineage>
        <taxon>Eukaryota</taxon>
        <taxon>Sar</taxon>
        <taxon>Stramenopiles</taxon>
        <taxon>Ochrophyta</taxon>
        <taxon>Bacillariophyta</taxon>
        <taxon>Coscinodiscophyceae</taxon>
        <taxon>Thalassiosirophycidae</taxon>
        <taxon>Thalassiosirales</taxon>
        <taxon>Thalassiosiraceae</taxon>
        <taxon>Thalassiosira</taxon>
    </lineage>
</organism>
<comment type="cofactor">
    <cofactor evidence="13">
        <name>Mg(2+)</name>
        <dbReference type="ChEBI" id="CHEBI:18420"/>
    </cofactor>
    <cofactor evidence="13">
        <name>Ca(2+)</name>
        <dbReference type="ChEBI" id="CHEBI:29108"/>
    </cofactor>
</comment>
<dbReference type="PANTHER" id="PTHR43069:SF2">
    <property type="entry name" value="FUMARYLACETOACETASE"/>
    <property type="match status" value="1"/>
</dbReference>
<keyword evidence="9 13" id="KW-0585">Phenylalanine catabolism</keyword>
<keyword evidence="4 12" id="KW-0479">Metal-binding</keyword>
<evidence type="ECO:0000256" key="5">
    <source>
        <dbReference type="ARBA" id="ARBA00022801"/>
    </source>
</evidence>
<keyword evidence="6 12" id="KW-0106">Calcium</keyword>
<dbReference type="Pfam" id="PF09298">
    <property type="entry name" value="FAA_hydrolase_N"/>
    <property type="match status" value="1"/>
</dbReference>
<evidence type="ECO:0000256" key="11">
    <source>
        <dbReference type="PIRSR" id="PIRSR605959-2"/>
    </source>
</evidence>
<evidence type="ECO:0000256" key="9">
    <source>
        <dbReference type="ARBA" id="ARBA00023232"/>
    </source>
</evidence>
<dbReference type="PANTHER" id="PTHR43069">
    <property type="entry name" value="FUMARYLACETOACETASE"/>
    <property type="match status" value="1"/>
</dbReference>
<dbReference type="Pfam" id="PF01557">
    <property type="entry name" value="FAA_hydrolase"/>
    <property type="match status" value="1"/>
</dbReference>
<dbReference type="RefSeq" id="XP_002289416.1">
    <property type="nucleotide sequence ID" value="XM_002289380.1"/>
</dbReference>
<evidence type="ECO:0000256" key="10">
    <source>
        <dbReference type="PIRSR" id="PIRSR605959-1"/>
    </source>
</evidence>
<dbReference type="GO" id="GO:1902000">
    <property type="term" value="P:homogentisate catabolic process"/>
    <property type="evidence" value="ECO:0000318"/>
    <property type="project" value="GO_Central"/>
</dbReference>
<evidence type="ECO:0000313" key="17">
    <source>
        <dbReference type="Proteomes" id="UP000001449"/>
    </source>
</evidence>
<dbReference type="AlphaFoldDB" id="B8BZV7"/>
<dbReference type="EC" id="3.7.1.2" evidence="3 13"/>
<evidence type="ECO:0000256" key="7">
    <source>
        <dbReference type="ARBA" id="ARBA00022842"/>
    </source>
</evidence>
<proteinExistence type="inferred from homology"/>
<feature type="binding site" evidence="12">
    <location>
        <position position="301"/>
    </location>
    <ligand>
        <name>Mg(2+)</name>
        <dbReference type="ChEBI" id="CHEBI:18420"/>
    </ligand>
</feature>
<evidence type="ECO:0000256" key="2">
    <source>
        <dbReference type="ARBA" id="ARBA00010211"/>
    </source>
</evidence>
<dbReference type="HOGENOM" id="CLU_026207_2_0_1"/>
<evidence type="ECO:0000256" key="13">
    <source>
        <dbReference type="RuleBase" id="RU366008"/>
    </source>
</evidence>
<keyword evidence="5 13" id="KW-0378">Hydrolase</keyword>
<dbReference type="OMA" id="YWTAAQQ"/>
<feature type="binding site" evidence="12">
    <location>
        <position position="246"/>
    </location>
    <ligand>
        <name>Ca(2+)</name>
        <dbReference type="ChEBI" id="CHEBI:29108"/>
    </ligand>
</feature>
<dbReference type="GO" id="GO:0006572">
    <property type="term" value="P:L-tyrosine catabolic process"/>
    <property type="evidence" value="ECO:0000318"/>
    <property type="project" value="GO_Central"/>
</dbReference>
<dbReference type="EMBL" id="CM000641">
    <property type="protein sequence ID" value="EED92953.1"/>
    <property type="molecule type" value="Genomic_DNA"/>
</dbReference>
<dbReference type="GO" id="GO:0006559">
    <property type="term" value="P:L-phenylalanine catabolic process"/>
    <property type="evidence" value="ECO:0000318"/>
    <property type="project" value="GO_Central"/>
</dbReference>
<dbReference type="SUPFAM" id="SSF56529">
    <property type="entry name" value="FAH"/>
    <property type="match status" value="1"/>
</dbReference>
<feature type="domain" description="Fumarylacetoacetase N-terminal" evidence="15">
    <location>
        <begin position="23"/>
        <end position="157"/>
    </location>
</feature>
<evidence type="ECO:0000256" key="4">
    <source>
        <dbReference type="ARBA" id="ARBA00022723"/>
    </source>
</evidence>
<feature type="binding site" evidence="12">
    <location>
        <position position="248"/>
    </location>
    <ligand>
        <name>Ca(2+)</name>
        <dbReference type="ChEBI" id="CHEBI:29108"/>
    </ligand>
</feature>
<dbReference type="InterPro" id="IPR015377">
    <property type="entry name" value="Fumarylacetoacetase_N"/>
</dbReference>
<evidence type="ECO:0000256" key="1">
    <source>
        <dbReference type="ARBA" id="ARBA00004782"/>
    </source>
</evidence>
<comment type="pathway">
    <text evidence="1 13">Amino-acid degradation; L-phenylalanine degradation; acetoacetate and fumarate from L-phenylalanine: step 6/6.</text>
</comment>
<dbReference type="KEGG" id="tps:THAPSDRAFT_33724"/>
<dbReference type="Gene3D" id="3.90.850.10">
    <property type="entry name" value="Fumarylacetoacetase-like, C-terminal domain"/>
    <property type="match status" value="1"/>
</dbReference>
<reference evidence="16 17" key="2">
    <citation type="journal article" date="2008" name="Nature">
        <title>The Phaeodactylum genome reveals the evolutionary history of diatom genomes.</title>
        <authorList>
            <person name="Bowler C."/>
            <person name="Allen A.E."/>
            <person name="Badger J.H."/>
            <person name="Grimwood J."/>
            <person name="Jabbari K."/>
            <person name="Kuo A."/>
            <person name="Maheswari U."/>
            <person name="Martens C."/>
            <person name="Maumus F."/>
            <person name="Otillar R.P."/>
            <person name="Rayko E."/>
            <person name="Salamov A."/>
            <person name="Vandepoele K."/>
            <person name="Beszteri B."/>
            <person name="Gruber A."/>
            <person name="Heijde M."/>
            <person name="Katinka M."/>
            <person name="Mock T."/>
            <person name="Valentin K."/>
            <person name="Verret F."/>
            <person name="Berges J.A."/>
            <person name="Brownlee C."/>
            <person name="Cadoret J.P."/>
            <person name="Chiovitti A."/>
            <person name="Choi C.J."/>
            <person name="Coesel S."/>
            <person name="De Martino A."/>
            <person name="Detter J.C."/>
            <person name="Durkin C."/>
            <person name="Falciatore A."/>
            <person name="Fournet J."/>
            <person name="Haruta M."/>
            <person name="Huysman M.J."/>
            <person name="Jenkins B.D."/>
            <person name="Jiroutova K."/>
            <person name="Jorgensen R.E."/>
            <person name="Joubert Y."/>
            <person name="Kaplan A."/>
            <person name="Kroger N."/>
            <person name="Kroth P.G."/>
            <person name="La Roche J."/>
            <person name="Lindquist E."/>
            <person name="Lommer M."/>
            <person name="Martin-Jezequel V."/>
            <person name="Lopez P.J."/>
            <person name="Lucas S."/>
            <person name="Mangogna M."/>
            <person name="McGinnis K."/>
            <person name="Medlin L.K."/>
            <person name="Montsant A."/>
            <person name="Oudot-Le Secq M.P."/>
            <person name="Napoli C."/>
            <person name="Obornik M."/>
            <person name="Parker M.S."/>
            <person name="Petit J.L."/>
            <person name="Porcel B.M."/>
            <person name="Poulsen N."/>
            <person name="Robison M."/>
            <person name="Rychlewski L."/>
            <person name="Rynearson T.A."/>
            <person name="Schmutz J."/>
            <person name="Shapiro H."/>
            <person name="Siaut M."/>
            <person name="Stanley M."/>
            <person name="Sussman M.R."/>
            <person name="Taylor A.R."/>
            <person name="Vardi A."/>
            <person name="von Dassow P."/>
            <person name="Vyverman W."/>
            <person name="Willis A."/>
            <person name="Wyrwicz L.S."/>
            <person name="Rokhsar D.S."/>
            <person name="Weissenbach J."/>
            <person name="Armbrust E.V."/>
            <person name="Green B.R."/>
            <person name="Van de Peer Y."/>
            <person name="Grigoriev I.V."/>
        </authorList>
    </citation>
    <scope>NUCLEOTIDE SEQUENCE [LARGE SCALE GENOMIC DNA]</scope>
    <source>
        <strain evidence="16 17">CCMP1335</strain>
    </source>
</reference>
<feature type="binding site" evidence="11">
    <location>
        <position position="292"/>
    </location>
    <ligand>
        <name>substrate</name>
    </ligand>
</feature>
<dbReference type="eggNOG" id="KOG2843">
    <property type="taxonomic scope" value="Eukaryota"/>
</dbReference>
<feature type="binding site" evidence="12">
    <location>
        <position position="165"/>
    </location>
    <ligand>
        <name>Ca(2+)</name>
        <dbReference type="ChEBI" id="CHEBI:29108"/>
    </ligand>
</feature>
<dbReference type="Gene3D" id="2.30.30.230">
    <property type="entry name" value="Fumarylacetoacetase, N-terminal domain"/>
    <property type="match status" value="1"/>
</dbReference>
<keyword evidence="17" id="KW-1185">Reference proteome</keyword>
<accession>B8BZV7</accession>
<feature type="active site" description="Proton acceptor" evidence="10">
    <location>
        <position position="172"/>
    </location>
</feature>
<dbReference type="GeneID" id="7446157"/>
<name>B8BZV7_THAPS</name>
<keyword evidence="7 12" id="KW-0460">Magnesium</keyword>
<dbReference type="SUPFAM" id="SSF63433">
    <property type="entry name" value="Fumarylacetoacetate hydrolase, FAH, N-terminal domain"/>
    <property type="match status" value="1"/>
</dbReference>
<feature type="binding site" evidence="12">
    <location>
        <position position="305"/>
    </location>
    <ligand>
        <name>Mg(2+)</name>
        <dbReference type="ChEBI" id="CHEBI:18420"/>
    </ligand>
</feature>
<feature type="binding site" evidence="11">
    <location>
        <position position="181"/>
    </location>
    <ligand>
        <name>substrate</name>
    </ligand>
</feature>
<keyword evidence="8 13" id="KW-0828">Tyrosine catabolism</keyword>
<feature type="binding site" evidence="11">
    <location>
        <position position="167"/>
    </location>
    <ligand>
        <name>substrate</name>
    </ligand>
</feature>
<evidence type="ECO:0000256" key="6">
    <source>
        <dbReference type="ARBA" id="ARBA00022837"/>
    </source>
</evidence>
<dbReference type="STRING" id="35128.B8BZV7"/>
<dbReference type="InterPro" id="IPR005959">
    <property type="entry name" value="Fumarylacetoacetase"/>
</dbReference>
<feature type="non-terminal residue" evidence="16">
    <location>
        <position position="488"/>
    </location>
</feature>
<dbReference type="InterPro" id="IPR036462">
    <property type="entry name" value="Fumarylacetoacetase_N_sf"/>
</dbReference>
<comment type="similarity">
    <text evidence="2 13">Belongs to the FAH family.</text>
</comment>
<feature type="binding site" evidence="12">
    <location>
        <position position="281"/>
    </location>
    <ligand>
        <name>Ca(2+)</name>
        <dbReference type="ChEBI" id="CHEBI:29108"/>
    </ligand>
</feature>
<dbReference type="PaxDb" id="35128-Thaps33724"/>
<evidence type="ECO:0000256" key="3">
    <source>
        <dbReference type="ARBA" id="ARBA00012094"/>
    </source>
</evidence>
<evidence type="ECO:0000259" key="15">
    <source>
        <dbReference type="Pfam" id="PF09298"/>
    </source>
</evidence>
<sequence>MAPSTPQKSWIDIPNSCDFSLDNIPFGVCSFSVGDSASTPSGTVLPLLSAATPRCCTAIGEYAVDLHLLAEAGLLDQLTNEQLNFHPRYIFGQPTLNKFMECDKRVWTGVRNRLISLFTSNNNSDEGRIVPDSRLHENIPLQKLAMHPLRTTQCHLPATIGDYTDFYSSREHATNVGIMFRGKDNALQPNWLHMPIGYHGRSSSIMPSGSAGKISKIRRPCGQLQIDPNDATKGSSYGPCELMDFELEVAFFVGGRANDLGQPMTINEAKDRIFGYVLMNDWSARDIQKWEYVPLGPFTSKNFATTISTWVVTSMALEPFRCETSAGEQGGIAIDDQAKLGCDPTPLEYLRDPNYGSYDVKLSVSLQPQSTTQPRTQICTSNLKHMYWSSIQQLVHHSVTGCPLNPGDLLASGTISGKGSSNFGSMLELSWKGSRDIVLNDGDGGGGGEVRKFLKDGDTIIMEGWCEREGVRRVGFGQCSGTVQPAIP</sequence>
<dbReference type="NCBIfam" id="TIGR01266">
    <property type="entry name" value="fum_ac_acetase"/>
    <property type="match status" value="1"/>
</dbReference>
<feature type="binding site" evidence="11">
    <location>
        <position position="414"/>
    </location>
    <ligand>
        <name>substrate</name>
    </ligand>
</feature>
<dbReference type="GO" id="GO:0004334">
    <property type="term" value="F:fumarylacetoacetase activity"/>
    <property type="evidence" value="ECO:0000318"/>
    <property type="project" value="GO_Central"/>
</dbReference>
<feature type="domain" description="Fumarylacetoacetase-like C-terminal" evidence="14">
    <location>
        <begin position="164"/>
        <end position="483"/>
    </location>
</feature>
<evidence type="ECO:0000259" key="14">
    <source>
        <dbReference type="Pfam" id="PF01557"/>
    </source>
</evidence>
<protein>
    <recommendedName>
        <fullName evidence="3 13">Fumarylacetoacetase</fullName>
        <ecNumber evidence="3 13">3.7.1.2</ecNumber>
    </recommendedName>
    <alternativeName>
        <fullName evidence="13">Fumarylacetoacetate hydrolase</fullName>
    </alternativeName>
</protein>
<dbReference type="InParanoid" id="B8BZV7"/>
<evidence type="ECO:0000256" key="8">
    <source>
        <dbReference type="ARBA" id="ARBA00022878"/>
    </source>
</evidence>
<dbReference type="UniPathway" id="UPA00139">
    <property type="reaction ID" value="UER00341"/>
</dbReference>
<comment type="catalytic activity">
    <reaction evidence="13">
        <text>4-fumarylacetoacetate + H2O = acetoacetate + fumarate + H(+)</text>
        <dbReference type="Rhea" id="RHEA:10244"/>
        <dbReference type="ChEBI" id="CHEBI:13705"/>
        <dbReference type="ChEBI" id="CHEBI:15377"/>
        <dbReference type="ChEBI" id="CHEBI:15378"/>
        <dbReference type="ChEBI" id="CHEBI:18034"/>
        <dbReference type="ChEBI" id="CHEBI:29806"/>
        <dbReference type="EC" id="3.7.1.2"/>
    </reaction>
</comment>
<evidence type="ECO:0000313" key="16">
    <source>
        <dbReference type="EMBL" id="EED92953.1"/>
    </source>
</evidence>
<reference evidence="16 17" key="1">
    <citation type="journal article" date="2004" name="Science">
        <title>The genome of the diatom Thalassiosira pseudonana: ecology, evolution, and metabolism.</title>
        <authorList>
            <person name="Armbrust E.V."/>
            <person name="Berges J.A."/>
            <person name="Bowler C."/>
            <person name="Green B.R."/>
            <person name="Martinez D."/>
            <person name="Putnam N.H."/>
            <person name="Zhou S."/>
            <person name="Allen A.E."/>
            <person name="Apt K.E."/>
            <person name="Bechner M."/>
            <person name="Brzezinski M.A."/>
            <person name="Chaal B.K."/>
            <person name="Chiovitti A."/>
            <person name="Davis A.K."/>
            <person name="Demarest M.S."/>
            <person name="Detter J.C."/>
            <person name="Glavina T."/>
            <person name="Goodstein D."/>
            <person name="Hadi M.Z."/>
            <person name="Hellsten U."/>
            <person name="Hildebrand M."/>
            <person name="Jenkins B.D."/>
            <person name="Jurka J."/>
            <person name="Kapitonov V.V."/>
            <person name="Kroger N."/>
            <person name="Lau W.W."/>
            <person name="Lane T.W."/>
            <person name="Larimer F.W."/>
            <person name="Lippmeier J.C."/>
            <person name="Lucas S."/>
            <person name="Medina M."/>
            <person name="Montsant A."/>
            <person name="Obornik M."/>
            <person name="Parker M.S."/>
            <person name="Palenik B."/>
            <person name="Pazour G.J."/>
            <person name="Richardson P.M."/>
            <person name="Rynearson T.A."/>
            <person name="Saito M.A."/>
            <person name="Schwartz D.C."/>
            <person name="Thamatrakoln K."/>
            <person name="Valentin K."/>
            <person name="Vardi A."/>
            <person name="Wilkerson F.P."/>
            <person name="Rokhsar D.S."/>
        </authorList>
    </citation>
    <scope>NUCLEOTIDE SEQUENCE [LARGE SCALE GENOMIC DNA]</scope>
    <source>
        <strain evidence="16 17">CCMP1335</strain>
    </source>
</reference>
<feature type="binding site" evidence="12">
    <location>
        <position position="281"/>
    </location>
    <ligand>
        <name>Mg(2+)</name>
        <dbReference type="ChEBI" id="CHEBI:18420"/>
    </ligand>
</feature>
<feature type="binding site" evidence="11">
    <location>
        <position position="288"/>
    </location>
    <ligand>
        <name>substrate</name>
    </ligand>
</feature>
<gene>
    <name evidence="16" type="ORF">THAPSDRAFT_33724</name>
</gene>
<dbReference type="FunFam" id="3.90.850.10:FF:000009">
    <property type="entry name" value="Fumarylacetoacetase"/>
    <property type="match status" value="1"/>
</dbReference>
<evidence type="ECO:0000256" key="12">
    <source>
        <dbReference type="PIRSR" id="PIRSR605959-3"/>
    </source>
</evidence>
<dbReference type="GO" id="GO:0046872">
    <property type="term" value="F:metal ion binding"/>
    <property type="evidence" value="ECO:0007669"/>
    <property type="project" value="UniProtKB-UniRule"/>
</dbReference>
<dbReference type="Proteomes" id="UP000001449">
    <property type="component" value="Chromosome 4"/>
</dbReference>
<dbReference type="InterPro" id="IPR011234">
    <property type="entry name" value="Fumarylacetoacetase-like_C"/>
</dbReference>
<dbReference type="InterPro" id="IPR036663">
    <property type="entry name" value="Fumarylacetoacetase_C_sf"/>
</dbReference>